<proteinExistence type="predicted"/>
<dbReference type="InterPro" id="IPR040836">
    <property type="entry name" value="SAVED"/>
</dbReference>
<dbReference type="Pfam" id="PF18145">
    <property type="entry name" value="SAVED"/>
    <property type="match status" value="1"/>
</dbReference>
<gene>
    <name evidence="3" type="ORF">FXB40_11330</name>
</gene>
<comment type="caution">
    <text evidence="3">The sequence shown here is derived from an EMBL/GenBank/DDBJ whole genome shotgun (WGS) entry which is preliminary data.</text>
</comment>
<keyword evidence="4" id="KW-1185">Reference proteome</keyword>
<protein>
    <submittedName>
        <fullName evidence="3">SAVED domain-containing protein</fullName>
    </submittedName>
</protein>
<evidence type="ECO:0000313" key="3">
    <source>
        <dbReference type="EMBL" id="TYL96627.1"/>
    </source>
</evidence>
<evidence type="ECO:0000256" key="1">
    <source>
        <dbReference type="SAM" id="MobiDB-lite"/>
    </source>
</evidence>
<evidence type="ECO:0000313" key="4">
    <source>
        <dbReference type="Proteomes" id="UP000324758"/>
    </source>
</evidence>
<reference evidence="3 4" key="1">
    <citation type="submission" date="2019-08" db="EMBL/GenBank/DDBJ databases">
        <title>Bradyrhizobium hipponensis sp. nov., a rhizobium isolated from a Lupinus angustifolius root nodule in Tunisia.</title>
        <authorList>
            <person name="Off K."/>
            <person name="Rejili M."/>
            <person name="Mars M."/>
            <person name="Brachmann A."/>
            <person name="Marin M."/>
        </authorList>
    </citation>
    <scope>NUCLEOTIDE SEQUENCE [LARGE SCALE GENOMIC DNA]</scope>
    <source>
        <strain evidence="3 4">CTAW71</strain>
    </source>
</reference>
<dbReference type="EMBL" id="VSSS01000018">
    <property type="protein sequence ID" value="TYL96627.1"/>
    <property type="molecule type" value="Genomic_DNA"/>
</dbReference>
<feature type="region of interest" description="Disordered" evidence="1">
    <location>
        <begin position="15"/>
        <end position="36"/>
    </location>
</feature>
<accession>A0A5D3KUD0</accession>
<sequence>MKSLWKYLRGLARGRGRNASSRQDRTTDRSRRRGAPLARLEGRCPRVREPDLWPRIISERTLVGRRGLRAPGGHHRPDWASDIVREVRRTIRRHSASILSAAHHTSPSGRAPAHDAGQEGSHLRLRPVQLPQSWRLRSRRRNTAAATDDHGAHRYLESRLFVGARLLGIVHIPLQLLAGCGVSSFPQVALFDLHRETGTWRELQVGAGLNLGVTRARTIDPPHPIACVIRVEVSYAVRPDHVAEVVAGPYRDYSISIGKPGIDKVTHYGQVEEISSAFRKLLDEIHAELPSNVVVHVFYSGPVGLGFTLGRRISRTIQDPVVVYNYTANTTPAYAWSVEVTRESKPEEMVAIYT</sequence>
<dbReference type="NCBIfam" id="NF033611">
    <property type="entry name" value="SAVED"/>
    <property type="match status" value="1"/>
</dbReference>
<evidence type="ECO:0000259" key="2">
    <source>
        <dbReference type="Pfam" id="PF18145"/>
    </source>
</evidence>
<dbReference type="AlphaFoldDB" id="A0A5D3KUD0"/>
<organism evidence="3 4">
    <name type="scientific">Bradyrhizobium rifense</name>
    <dbReference type="NCBI Taxonomy" id="515499"/>
    <lineage>
        <taxon>Bacteria</taxon>
        <taxon>Pseudomonadati</taxon>
        <taxon>Pseudomonadota</taxon>
        <taxon>Alphaproteobacteria</taxon>
        <taxon>Hyphomicrobiales</taxon>
        <taxon>Nitrobacteraceae</taxon>
        <taxon>Bradyrhizobium</taxon>
    </lineage>
</organism>
<feature type="domain" description="SMODS-associated and fused to various effectors" evidence="2">
    <location>
        <begin position="165"/>
        <end position="339"/>
    </location>
</feature>
<dbReference type="OrthoDB" id="268467at2"/>
<name>A0A5D3KUD0_9BRAD</name>
<dbReference type="Proteomes" id="UP000324758">
    <property type="component" value="Unassembled WGS sequence"/>
</dbReference>
<feature type="region of interest" description="Disordered" evidence="1">
    <location>
        <begin position="101"/>
        <end position="124"/>
    </location>
</feature>